<dbReference type="InterPro" id="IPR050490">
    <property type="entry name" value="Bact_solute-bd_prot1"/>
</dbReference>
<proteinExistence type="predicted"/>
<dbReference type="SUPFAM" id="SSF53850">
    <property type="entry name" value="Periplasmic binding protein-like II"/>
    <property type="match status" value="1"/>
</dbReference>
<dbReference type="Gene3D" id="3.40.190.10">
    <property type="entry name" value="Periplasmic binding protein-like II"/>
    <property type="match status" value="2"/>
</dbReference>
<evidence type="ECO:0000313" key="4">
    <source>
        <dbReference type="Proteomes" id="UP001056756"/>
    </source>
</evidence>
<name>A0A9J6ZID1_9BACL</name>
<feature type="signal peptide" evidence="2">
    <location>
        <begin position="1"/>
        <end position="22"/>
    </location>
</feature>
<feature type="region of interest" description="Disordered" evidence="1">
    <location>
        <begin position="25"/>
        <end position="53"/>
    </location>
</feature>
<feature type="chain" id="PRO_5039931405" evidence="2">
    <location>
        <begin position="23"/>
        <end position="564"/>
    </location>
</feature>
<keyword evidence="2" id="KW-0732">Signal</keyword>
<dbReference type="EMBL" id="CP097899">
    <property type="protein sequence ID" value="URN95783.1"/>
    <property type="molecule type" value="Genomic_DNA"/>
</dbReference>
<reference evidence="3" key="1">
    <citation type="submission" date="2022-05" db="EMBL/GenBank/DDBJ databases">
        <title>Novel bacterial taxa in a minimal lignocellulolytic consortium and its capacity to transform plastics disclosed by genome-resolved metagenomics.</title>
        <authorList>
            <person name="Rodriguez C.A.D."/>
            <person name="Diaz-Garcia L."/>
            <person name="Herrera K."/>
            <person name="Tarazona N.A."/>
            <person name="Sproer C."/>
            <person name="Overmann J."/>
            <person name="Jimenez D.J."/>
        </authorList>
    </citation>
    <scope>NUCLEOTIDE SEQUENCE</scope>
    <source>
        <strain evidence="3">MAG5</strain>
    </source>
</reference>
<evidence type="ECO:0000256" key="1">
    <source>
        <dbReference type="SAM" id="MobiDB-lite"/>
    </source>
</evidence>
<evidence type="ECO:0000256" key="2">
    <source>
        <dbReference type="SAM" id="SignalP"/>
    </source>
</evidence>
<evidence type="ECO:0000313" key="3">
    <source>
        <dbReference type="EMBL" id="URN95783.1"/>
    </source>
</evidence>
<dbReference type="KEGG" id="plig:NAG76_05930"/>
<feature type="compositionally biased region" description="Low complexity" evidence="1">
    <location>
        <begin position="31"/>
        <end position="47"/>
    </location>
</feature>
<protein>
    <submittedName>
        <fullName evidence="3">Extracellular solute-binding protein</fullName>
    </submittedName>
</protein>
<dbReference type="Proteomes" id="UP001056756">
    <property type="component" value="Chromosome"/>
</dbReference>
<dbReference type="PANTHER" id="PTHR43649">
    <property type="entry name" value="ARABINOSE-BINDING PROTEIN-RELATED"/>
    <property type="match status" value="1"/>
</dbReference>
<organism evidence="3 4">
    <name type="scientific">Candidatus Pristimantibacillus lignocellulolyticus</name>
    <dbReference type="NCBI Taxonomy" id="2994561"/>
    <lineage>
        <taxon>Bacteria</taxon>
        <taxon>Bacillati</taxon>
        <taxon>Bacillota</taxon>
        <taxon>Bacilli</taxon>
        <taxon>Bacillales</taxon>
        <taxon>Paenibacillaceae</taxon>
        <taxon>Candidatus Pristimantibacillus</taxon>
    </lineage>
</organism>
<accession>A0A9J6ZID1</accession>
<dbReference type="PROSITE" id="PS51257">
    <property type="entry name" value="PROKAR_LIPOPROTEIN"/>
    <property type="match status" value="1"/>
</dbReference>
<gene>
    <name evidence="3" type="ORF">NAG76_05930</name>
</gene>
<dbReference type="AlphaFoldDB" id="A0A9J6ZID1"/>
<sequence length="564" mass="62932">MKKRKMLLLMVTAVLIVATALSGCSKSTNDPNSGSTKTSPTPGTTTNAEEGESSDIWEFGSSELSFSAFQLYNWQDFPATMDDNPFWKYLKENKKLNIKSVLGSSNNLQLMATMMANDNLPDLIHGDRNHPDFLKLYKEGKLVALDDYMEKYPNLKKWLSSEAADLLRSPDGKLYQFPNYYTTIPNGAAGYVVNKKIYKELGSPSLETMDDLYAYLVKVKEKYGNEIVPFEPDQAANANGIGLIYTGHKENSYYRSLSSGTIAVVDDANNKLSSLYTDPAFRESQKFVSKLYREKLISQDMFTAVDRAGIQERVLTGRVAIYAASSPLTWAMQGDTELSAKDPDAGYFVTWPIHKAGLDKNKIFTGSWDKLGWNVNVITTAAEEPEKIFAWLDWMTGPEGMATQYFGPEGGNWNGFDENDRPIFTDTYNKAEVAKLETDNVPVIIVGNTTYIDPIKMDYEMAKPEAERSWLLTNQEAVTWRTTNDATALATNLTPQAGTDLADIDVNVREIFAQALSASATAKSDADVDKILDQAQEDSLAVGYGELLEWRTEQWLKNKELLGE</sequence>
<dbReference type="PANTHER" id="PTHR43649:SF17">
    <property type="entry name" value="ABC TRANSPORTER SOLUTE BINDING PROTEIN-SUGAR TRANSPORT"/>
    <property type="match status" value="1"/>
</dbReference>